<sequence length="113" mass="12737">MTVYLKAITNNRVTNFVYNNVPFQSVSKYINVYNTAMLFQPVTIVAASLGLLYFAKQANTTKNQKNAAFIGAIVTAALGAFSFYNFFNPTNMDSMLETKIDHCLEEFWSCVYS</sequence>
<feature type="transmembrane region" description="Helical" evidence="1">
    <location>
        <begin position="32"/>
        <end position="55"/>
    </location>
</feature>
<dbReference type="AlphaFoldDB" id="A0A0F9IN33"/>
<keyword evidence="1" id="KW-0472">Membrane</keyword>
<name>A0A0F9IN33_9ZZZZ</name>
<keyword evidence="1" id="KW-0812">Transmembrane</keyword>
<keyword evidence="1" id="KW-1133">Transmembrane helix</keyword>
<evidence type="ECO:0000313" key="2">
    <source>
        <dbReference type="EMBL" id="KKL88642.1"/>
    </source>
</evidence>
<reference evidence="2" key="1">
    <citation type="journal article" date="2015" name="Nature">
        <title>Complex archaea that bridge the gap between prokaryotes and eukaryotes.</title>
        <authorList>
            <person name="Spang A."/>
            <person name="Saw J.H."/>
            <person name="Jorgensen S.L."/>
            <person name="Zaremba-Niedzwiedzka K."/>
            <person name="Martijn J."/>
            <person name="Lind A.E."/>
            <person name="van Eijk R."/>
            <person name="Schleper C."/>
            <person name="Guy L."/>
            <person name="Ettema T.J."/>
        </authorList>
    </citation>
    <scope>NUCLEOTIDE SEQUENCE</scope>
</reference>
<organism evidence="2">
    <name type="scientific">marine sediment metagenome</name>
    <dbReference type="NCBI Taxonomy" id="412755"/>
    <lineage>
        <taxon>unclassified sequences</taxon>
        <taxon>metagenomes</taxon>
        <taxon>ecological metagenomes</taxon>
    </lineage>
</organism>
<gene>
    <name evidence="2" type="ORF">LCGC14_1922640</name>
</gene>
<feature type="transmembrane region" description="Helical" evidence="1">
    <location>
        <begin position="67"/>
        <end position="87"/>
    </location>
</feature>
<comment type="caution">
    <text evidence="2">The sequence shown here is derived from an EMBL/GenBank/DDBJ whole genome shotgun (WGS) entry which is preliminary data.</text>
</comment>
<accession>A0A0F9IN33</accession>
<evidence type="ECO:0000256" key="1">
    <source>
        <dbReference type="SAM" id="Phobius"/>
    </source>
</evidence>
<proteinExistence type="predicted"/>
<protein>
    <submittedName>
        <fullName evidence="2">Uncharacterized protein</fullName>
    </submittedName>
</protein>
<dbReference type="EMBL" id="LAZR01020506">
    <property type="protein sequence ID" value="KKL88642.1"/>
    <property type="molecule type" value="Genomic_DNA"/>
</dbReference>